<reference evidence="1" key="1">
    <citation type="submission" date="2018-11" db="EMBL/GenBank/DDBJ databases">
        <authorList>
            <person name="Alioto T."/>
            <person name="Alioto T."/>
        </authorList>
    </citation>
    <scope>NUCLEOTIDE SEQUENCE</scope>
</reference>
<organism evidence="1 2">
    <name type="scientific">Mytilus galloprovincialis</name>
    <name type="common">Mediterranean mussel</name>
    <dbReference type="NCBI Taxonomy" id="29158"/>
    <lineage>
        <taxon>Eukaryota</taxon>
        <taxon>Metazoa</taxon>
        <taxon>Spiralia</taxon>
        <taxon>Lophotrochozoa</taxon>
        <taxon>Mollusca</taxon>
        <taxon>Bivalvia</taxon>
        <taxon>Autobranchia</taxon>
        <taxon>Pteriomorphia</taxon>
        <taxon>Mytilida</taxon>
        <taxon>Mytiloidea</taxon>
        <taxon>Mytilidae</taxon>
        <taxon>Mytilinae</taxon>
        <taxon>Mytilus</taxon>
    </lineage>
</organism>
<proteinExistence type="predicted"/>
<evidence type="ECO:0000313" key="2">
    <source>
        <dbReference type="Proteomes" id="UP000596742"/>
    </source>
</evidence>
<dbReference type="OrthoDB" id="5948939at2759"/>
<dbReference type="Proteomes" id="UP000596742">
    <property type="component" value="Unassembled WGS sequence"/>
</dbReference>
<gene>
    <name evidence="1" type="ORF">MGAL_10B036472</name>
</gene>
<protein>
    <submittedName>
        <fullName evidence="1">Uncharacterized protein</fullName>
    </submittedName>
</protein>
<evidence type="ECO:0000313" key="1">
    <source>
        <dbReference type="EMBL" id="VDH91975.1"/>
    </source>
</evidence>
<name>A0A8B6BL79_MYTGA</name>
<sequence length="198" mass="22572">MSAQPRTHTRPQRGEERIAQNLEERISLFRPSRSRFTATTSSRQKNKKPRTWTCEFVCLSNRDAIKTPTGEEKVVLKRAGLGNKKIQFCLDGSEELFTKKLFSEEGFNKLRDCGGFELLRCQSNCRLIEIISSKYTPESLRSIIGGQSKIYIRPIQANLSMSASPVAQIANTSEIKEKCRFCEKDILITDLRDHLKGL</sequence>
<keyword evidence="2" id="KW-1185">Reference proteome</keyword>
<comment type="caution">
    <text evidence="1">The sequence shown here is derived from an EMBL/GenBank/DDBJ whole genome shotgun (WGS) entry which is preliminary data.</text>
</comment>
<dbReference type="EMBL" id="UYJE01000288">
    <property type="protein sequence ID" value="VDH91975.1"/>
    <property type="molecule type" value="Genomic_DNA"/>
</dbReference>
<accession>A0A8B6BL79</accession>
<dbReference type="AlphaFoldDB" id="A0A8B6BL79"/>